<accession>A0ABD5SYT6</accession>
<name>A0ABD5SYT6_9EURY</name>
<sequence length="258" mass="28233">MGEPQQSTDGSDANGGIAVTVTDRRNVEETHSEGHHPEAEQRDQSGSEDGSDGFRVTRRDVLVTSVAGYLFSGTGTVAAQEEGDQTLKIELTDGKGAGYTRQPSHFRIGEDTEFTITPGEQIQGKRIDLHVEVKPVAVDGVSVTSSYERVSRTGGVLESSKTFKAQDMGARDLTTHSNISLEDFKIDADISELNANTDSRTITNTYRLRLRLLHEGTEIESQTKEFDVVYGLRNGVGVRFGYIPGRAQPTEQFRPNNP</sequence>
<evidence type="ECO:0000313" key="3">
    <source>
        <dbReference type="Proteomes" id="UP001596274"/>
    </source>
</evidence>
<keyword evidence="3" id="KW-1185">Reference proteome</keyword>
<proteinExistence type="predicted"/>
<organism evidence="2 3">
    <name type="scientific">Halorubrum pallidum</name>
    <dbReference type="NCBI Taxonomy" id="1526114"/>
    <lineage>
        <taxon>Archaea</taxon>
        <taxon>Methanobacteriati</taxon>
        <taxon>Methanobacteriota</taxon>
        <taxon>Stenosarchaea group</taxon>
        <taxon>Halobacteria</taxon>
        <taxon>Halobacteriales</taxon>
        <taxon>Haloferacaceae</taxon>
        <taxon>Halorubrum</taxon>
    </lineage>
</organism>
<gene>
    <name evidence="2" type="ORF">ACFQDD_00970</name>
</gene>
<evidence type="ECO:0000256" key="1">
    <source>
        <dbReference type="SAM" id="MobiDB-lite"/>
    </source>
</evidence>
<feature type="compositionally biased region" description="Polar residues" evidence="1">
    <location>
        <begin position="1"/>
        <end position="11"/>
    </location>
</feature>
<protein>
    <submittedName>
        <fullName evidence="2">Uncharacterized protein</fullName>
    </submittedName>
</protein>
<evidence type="ECO:0000313" key="2">
    <source>
        <dbReference type="EMBL" id="MFC6770108.1"/>
    </source>
</evidence>
<dbReference type="Proteomes" id="UP001596274">
    <property type="component" value="Unassembled WGS sequence"/>
</dbReference>
<feature type="compositionally biased region" description="Basic and acidic residues" evidence="1">
    <location>
        <begin position="22"/>
        <end position="45"/>
    </location>
</feature>
<feature type="region of interest" description="Disordered" evidence="1">
    <location>
        <begin position="1"/>
        <end position="55"/>
    </location>
</feature>
<dbReference type="AlphaFoldDB" id="A0ABD5SYT6"/>
<dbReference type="EMBL" id="JBHSWT010000012">
    <property type="protein sequence ID" value="MFC6770108.1"/>
    <property type="molecule type" value="Genomic_DNA"/>
</dbReference>
<comment type="caution">
    <text evidence="2">The sequence shown here is derived from an EMBL/GenBank/DDBJ whole genome shotgun (WGS) entry which is preliminary data.</text>
</comment>
<reference evidence="2 3" key="1">
    <citation type="journal article" date="2019" name="Int. J. Syst. Evol. Microbiol.">
        <title>The Global Catalogue of Microorganisms (GCM) 10K type strain sequencing project: providing services to taxonomists for standard genome sequencing and annotation.</title>
        <authorList>
            <consortium name="The Broad Institute Genomics Platform"/>
            <consortium name="The Broad Institute Genome Sequencing Center for Infectious Disease"/>
            <person name="Wu L."/>
            <person name="Ma J."/>
        </authorList>
    </citation>
    <scope>NUCLEOTIDE SEQUENCE [LARGE SCALE GENOMIC DNA]</scope>
    <source>
        <strain evidence="2 3">PJ61</strain>
    </source>
</reference>